<evidence type="ECO:0000259" key="3">
    <source>
        <dbReference type="Pfam" id="PF18803"/>
    </source>
</evidence>
<feature type="transmembrane region" description="Helical" evidence="2">
    <location>
        <begin position="482"/>
        <end position="503"/>
    </location>
</feature>
<dbReference type="Pfam" id="PF18803">
    <property type="entry name" value="CxC2"/>
    <property type="match status" value="1"/>
</dbReference>
<proteinExistence type="predicted"/>
<comment type="caution">
    <text evidence="4">The sequence shown here is derived from an EMBL/GenBank/DDBJ whole genome shotgun (WGS) entry which is preliminary data.</text>
</comment>
<dbReference type="Pfam" id="PF18758">
    <property type="entry name" value="KDZ"/>
    <property type="match status" value="1"/>
</dbReference>
<keyword evidence="2" id="KW-0812">Transmembrane</keyword>
<protein>
    <recommendedName>
        <fullName evidence="3">CxC2-like cysteine cluster KDZ transposase-associated domain-containing protein</fullName>
    </recommendedName>
</protein>
<gene>
    <name evidence="4" type="ORF">FA13DRAFT_1794138</name>
</gene>
<evidence type="ECO:0000256" key="1">
    <source>
        <dbReference type="SAM" id="MobiDB-lite"/>
    </source>
</evidence>
<accession>A0A4Y7T3F4</accession>
<dbReference type="AlphaFoldDB" id="A0A4Y7T3F4"/>
<dbReference type="PANTHER" id="PTHR33104">
    <property type="entry name" value="SI:DKEY-29D5.2"/>
    <property type="match status" value="1"/>
</dbReference>
<keyword evidence="2" id="KW-1133">Transmembrane helix</keyword>
<feature type="compositionally biased region" description="Polar residues" evidence="1">
    <location>
        <begin position="41"/>
        <end position="60"/>
    </location>
</feature>
<dbReference type="OrthoDB" id="2804062at2759"/>
<organism evidence="4 5">
    <name type="scientific">Coprinellus micaceus</name>
    <name type="common">Glistening ink-cap mushroom</name>
    <name type="synonym">Coprinus micaceus</name>
    <dbReference type="NCBI Taxonomy" id="71717"/>
    <lineage>
        <taxon>Eukaryota</taxon>
        <taxon>Fungi</taxon>
        <taxon>Dikarya</taxon>
        <taxon>Basidiomycota</taxon>
        <taxon>Agaricomycotina</taxon>
        <taxon>Agaricomycetes</taxon>
        <taxon>Agaricomycetidae</taxon>
        <taxon>Agaricales</taxon>
        <taxon>Agaricineae</taxon>
        <taxon>Psathyrellaceae</taxon>
        <taxon>Coprinellus</taxon>
    </lineage>
</organism>
<reference evidence="4 5" key="1">
    <citation type="journal article" date="2019" name="Nat. Ecol. Evol.">
        <title>Megaphylogeny resolves global patterns of mushroom evolution.</title>
        <authorList>
            <person name="Varga T."/>
            <person name="Krizsan K."/>
            <person name="Foldi C."/>
            <person name="Dima B."/>
            <person name="Sanchez-Garcia M."/>
            <person name="Sanchez-Ramirez S."/>
            <person name="Szollosi G.J."/>
            <person name="Szarkandi J.G."/>
            <person name="Papp V."/>
            <person name="Albert L."/>
            <person name="Andreopoulos W."/>
            <person name="Angelini C."/>
            <person name="Antonin V."/>
            <person name="Barry K.W."/>
            <person name="Bougher N.L."/>
            <person name="Buchanan P."/>
            <person name="Buyck B."/>
            <person name="Bense V."/>
            <person name="Catcheside P."/>
            <person name="Chovatia M."/>
            <person name="Cooper J."/>
            <person name="Damon W."/>
            <person name="Desjardin D."/>
            <person name="Finy P."/>
            <person name="Geml J."/>
            <person name="Haridas S."/>
            <person name="Hughes K."/>
            <person name="Justo A."/>
            <person name="Karasinski D."/>
            <person name="Kautmanova I."/>
            <person name="Kiss B."/>
            <person name="Kocsube S."/>
            <person name="Kotiranta H."/>
            <person name="LaButti K.M."/>
            <person name="Lechner B.E."/>
            <person name="Liimatainen K."/>
            <person name="Lipzen A."/>
            <person name="Lukacs Z."/>
            <person name="Mihaltcheva S."/>
            <person name="Morgado L.N."/>
            <person name="Niskanen T."/>
            <person name="Noordeloos M.E."/>
            <person name="Ohm R.A."/>
            <person name="Ortiz-Santana B."/>
            <person name="Ovrebo C."/>
            <person name="Racz N."/>
            <person name="Riley R."/>
            <person name="Savchenko A."/>
            <person name="Shiryaev A."/>
            <person name="Soop K."/>
            <person name="Spirin V."/>
            <person name="Szebenyi C."/>
            <person name="Tomsovsky M."/>
            <person name="Tulloss R.E."/>
            <person name="Uehling J."/>
            <person name="Grigoriev I.V."/>
            <person name="Vagvolgyi C."/>
            <person name="Papp T."/>
            <person name="Martin F.M."/>
            <person name="Miettinen O."/>
            <person name="Hibbett D.S."/>
            <person name="Nagy L.G."/>
        </authorList>
    </citation>
    <scope>NUCLEOTIDE SEQUENCE [LARGE SCALE GENOMIC DNA]</scope>
    <source>
        <strain evidence="4 5">FP101781</strain>
    </source>
</reference>
<feature type="region of interest" description="Disordered" evidence="1">
    <location>
        <begin position="1"/>
        <end position="109"/>
    </location>
</feature>
<dbReference type="PANTHER" id="PTHR33104:SF2">
    <property type="entry name" value="CXC3 LIKE CYSTEINE CLUSTER DOMAIN-CONTAINING PROTEIN"/>
    <property type="match status" value="1"/>
</dbReference>
<evidence type="ECO:0000256" key="2">
    <source>
        <dbReference type="SAM" id="Phobius"/>
    </source>
</evidence>
<dbReference type="Proteomes" id="UP000298030">
    <property type="component" value="Unassembled WGS sequence"/>
</dbReference>
<dbReference type="EMBL" id="QPFP01000034">
    <property type="protein sequence ID" value="TEB28142.1"/>
    <property type="molecule type" value="Genomic_DNA"/>
</dbReference>
<evidence type="ECO:0000313" key="4">
    <source>
        <dbReference type="EMBL" id="TEB28142.1"/>
    </source>
</evidence>
<name>A0A4Y7T3F4_COPMI</name>
<keyword evidence="2" id="KW-0472">Membrane</keyword>
<keyword evidence="5" id="KW-1185">Reference proteome</keyword>
<dbReference type="STRING" id="71717.A0A4Y7T3F4"/>
<feature type="domain" description="CxC2-like cysteine cluster KDZ transposase-associated" evidence="3">
    <location>
        <begin position="198"/>
        <end position="301"/>
    </location>
</feature>
<sequence>MGKRRADSGPPGEHPPAPAFRSVLPSASKSQERRKKKATVEVTSVKTDQSGKLRAQSGTVKPSKRAEMSRISDAGPSGSVPQPAGEGVELENVPGGDDEKPKRKSTKSSVKLTEWLPERDTFLDELLRHDGKISDKMLGQCSDCKTPIPPTAAAYRCQDCFDGLQFCCSGCARAMHLNAPFHRLQKWSESHLVRASTRDLGITFQLGHDGGSHCSKTTDKKTLLVIHTAGVFKIYTQYCDCEKNRGKPRYIQLLRSRLFPSSLDRTRTVFTFEVLDMFQELNTQGKTTVYDYYHTLLRQTDFLQLEEQASQLNNLHRAIRLWRHLHALKRAGRGHDPAGPSATSPGELVVECPACPHPGKNLPDDWRNATTLAFLYTIFLAVDANFKLKCKERGFVDYELGSGWGVFVNEYLYQLFLKDHYDEPEINTCDSEHDAVLRAAIRCTPGYAVTGAGLVICSRHCLVRPNGAGDLQRGERYCNMDYIVFSALVGLSLMCIVLTYDIACQWSCKYRSRMEKLLEALHLPDGVAMDVAIPSWHINRHGQSCQDNFHVGYLKGVGRLCGDEVEQTWWGTNPLGTSVREMTPAARHETLNVHWNAHNSQKINLLQAVEMEALQLKNFEEYNTRFENNRELVDEWTANVTVYENDPENNPNPYVEVENTSV</sequence>
<dbReference type="InterPro" id="IPR041457">
    <property type="entry name" value="CxC2_KDZ-assoc"/>
</dbReference>
<evidence type="ECO:0000313" key="5">
    <source>
        <dbReference type="Proteomes" id="UP000298030"/>
    </source>
</evidence>
<dbReference type="InterPro" id="IPR040521">
    <property type="entry name" value="KDZ"/>
</dbReference>